<reference evidence="2 3" key="1">
    <citation type="submission" date="2014-07" db="EMBL/GenBank/DDBJ databases">
        <title>Genome of Chryseobacterium vrystaatense LMG 22846.</title>
        <authorList>
            <person name="Pipes S.E."/>
            <person name="Stropko S.J."/>
            <person name="Newman J.D."/>
        </authorList>
    </citation>
    <scope>NUCLEOTIDE SEQUENCE [LARGE SCALE GENOMIC DNA]</scope>
    <source>
        <strain evidence="2 3">LMG 22846</strain>
    </source>
</reference>
<evidence type="ECO:0000259" key="1">
    <source>
        <dbReference type="Pfam" id="PF14028"/>
    </source>
</evidence>
<dbReference type="Pfam" id="PF14028">
    <property type="entry name" value="Lant_dehydr_C"/>
    <property type="match status" value="1"/>
</dbReference>
<dbReference type="Proteomes" id="UP000028719">
    <property type="component" value="Unassembled WGS sequence"/>
</dbReference>
<keyword evidence="3" id="KW-1185">Reference proteome</keyword>
<evidence type="ECO:0000313" key="3">
    <source>
        <dbReference type="Proteomes" id="UP000028719"/>
    </source>
</evidence>
<feature type="domain" description="Thiopeptide-type bacteriocin biosynthesis" evidence="1">
    <location>
        <begin position="6"/>
        <end position="277"/>
    </location>
</feature>
<dbReference type="InterPro" id="IPR023809">
    <property type="entry name" value="Thiopep_bacteriocin_synth_dom"/>
</dbReference>
<dbReference type="EMBL" id="JPRI01000007">
    <property type="protein sequence ID" value="KFF24913.1"/>
    <property type="molecule type" value="Genomic_DNA"/>
</dbReference>
<accession>A0ABR4UJK6</accession>
<organism evidence="2 3">
    <name type="scientific">Chryseobacterium vrystaatense</name>
    <dbReference type="NCBI Taxonomy" id="307480"/>
    <lineage>
        <taxon>Bacteria</taxon>
        <taxon>Pseudomonadati</taxon>
        <taxon>Bacteroidota</taxon>
        <taxon>Flavobacteriia</taxon>
        <taxon>Flavobacteriales</taxon>
        <taxon>Weeksellaceae</taxon>
        <taxon>Chryseobacterium group</taxon>
        <taxon>Chryseobacterium</taxon>
    </lineage>
</organism>
<dbReference type="NCBIfam" id="TIGR03891">
    <property type="entry name" value="thiopep_ocin"/>
    <property type="match status" value="1"/>
</dbReference>
<comment type="caution">
    <text evidence="2">The sequence shown here is derived from an EMBL/GenBank/DDBJ whole genome shotgun (WGS) entry which is preliminary data.</text>
</comment>
<evidence type="ECO:0000313" key="2">
    <source>
        <dbReference type="EMBL" id="KFF24913.1"/>
    </source>
</evidence>
<gene>
    <name evidence="2" type="ORF">IW16_18485</name>
</gene>
<sequence>MMKKIWNTWYLYYNGDADSLLKEIVHPSLENIEEKLKKEVKFFFIRYFENGYHIRLRLLLSDEESSVFISVLKDQISVYEKHHGVNLTVKEALYIPETKRYGNADTILFAESQFDASSRLVLHNLVQNSSLTASERYLLALKTHFAFFKGMGLSRIYSQQLCDQFIQSWLPLPVSKDADEEEQNRMGVLSAFQQQFEVYQTLLYERVSEFWTALDTTTDPFILQFLKVNHEVWKEYTQSQLPENALNEAFLSFIHMTNNRLGIINSEESYLLFLIKQTIPLIQNYDNQPGT</sequence>
<proteinExistence type="predicted"/>
<dbReference type="RefSeq" id="WP_034747433.1">
    <property type="nucleotide sequence ID" value="NZ_JPRI01000007.1"/>
</dbReference>
<name>A0ABR4UJK6_9FLAO</name>
<protein>
    <recommendedName>
        <fullName evidence="1">Thiopeptide-type bacteriocin biosynthesis domain-containing protein</fullName>
    </recommendedName>
</protein>